<organism evidence="3 4">
    <name type="scientific">Scylla paramamosain</name>
    <name type="common">Mud crab</name>
    <dbReference type="NCBI Taxonomy" id="85552"/>
    <lineage>
        <taxon>Eukaryota</taxon>
        <taxon>Metazoa</taxon>
        <taxon>Ecdysozoa</taxon>
        <taxon>Arthropoda</taxon>
        <taxon>Crustacea</taxon>
        <taxon>Multicrustacea</taxon>
        <taxon>Malacostraca</taxon>
        <taxon>Eumalacostraca</taxon>
        <taxon>Eucarida</taxon>
        <taxon>Decapoda</taxon>
        <taxon>Pleocyemata</taxon>
        <taxon>Brachyura</taxon>
        <taxon>Eubrachyura</taxon>
        <taxon>Portunoidea</taxon>
        <taxon>Portunidae</taxon>
        <taxon>Portuninae</taxon>
        <taxon>Scylla</taxon>
    </lineage>
</organism>
<dbReference type="InterPro" id="IPR020103">
    <property type="entry name" value="PsdUridine_synth_cat_dom_sf"/>
</dbReference>
<comment type="caution">
    <text evidence="3">The sequence shown here is derived from an EMBL/GenBank/DDBJ whole genome shotgun (WGS) entry which is preliminary data.</text>
</comment>
<protein>
    <recommendedName>
        <fullName evidence="2">Pseudouridine synthase II N-terminal domain-containing protein</fullName>
    </recommendedName>
</protein>
<evidence type="ECO:0000256" key="1">
    <source>
        <dbReference type="ARBA" id="ARBA00008999"/>
    </source>
</evidence>
<evidence type="ECO:0000313" key="4">
    <source>
        <dbReference type="Proteomes" id="UP001487740"/>
    </source>
</evidence>
<dbReference type="GO" id="GO:0006396">
    <property type="term" value="P:RNA processing"/>
    <property type="evidence" value="ECO:0007669"/>
    <property type="project" value="InterPro"/>
</dbReference>
<feature type="domain" description="Pseudouridine synthase II N-terminal" evidence="2">
    <location>
        <begin position="92"/>
        <end position="231"/>
    </location>
</feature>
<dbReference type="PANTHER" id="PTHR13195">
    <property type="entry name" value="PSEUDOURIDINE SYNTHASE-RELATED"/>
    <property type="match status" value="1"/>
</dbReference>
<dbReference type="PANTHER" id="PTHR13195:SF0">
    <property type="entry name" value="PSEUDOURIDYLATE SYNTHASE TRUB2, MITOCHONDRIAL"/>
    <property type="match status" value="1"/>
</dbReference>
<dbReference type="GO" id="GO:0009982">
    <property type="term" value="F:pseudouridine synthase activity"/>
    <property type="evidence" value="ECO:0007669"/>
    <property type="project" value="InterPro"/>
</dbReference>
<sequence>MAKLINYAPEAWNHLHGVFCVYKPVDMSVRFMRNVILGNLCRDLNELQPRHVPPFVAIEGSISEGLVVKQKENFAAHQLVLGPHYQPKDLRISWAQHLHKDVSGVCIMGVNRGCVGTHRVRESRLIRTYMVSGKFGCATDNLFHTGKVVEKSRFAHVTKGKIVRALMSIQAAHQRASIEFLGLDIHSQEAYEALSCSGLVRPGEKSSPILYALSIKEFNPPDFTLEVSSINETGDYLKELIHSLGIKLKTSAVCTQLRCVRYGPWTLGHALLRKHWTLEHIVNNIGQSYPLLKNITPKSPSLASLEEKEHRLKKKFMVVAMTCPNMQFVAM</sequence>
<dbReference type="EMBL" id="JARAKH010000027">
    <property type="protein sequence ID" value="KAK8389356.1"/>
    <property type="molecule type" value="Genomic_DNA"/>
</dbReference>
<keyword evidence="4" id="KW-1185">Reference proteome</keyword>
<proteinExistence type="inferred from homology"/>
<comment type="similarity">
    <text evidence="1">Belongs to the pseudouridine synthase TruB family.</text>
</comment>
<dbReference type="InterPro" id="IPR039048">
    <property type="entry name" value="Trub2"/>
</dbReference>
<dbReference type="InterPro" id="IPR002501">
    <property type="entry name" value="PsdUridine_synth_N"/>
</dbReference>
<dbReference type="AlphaFoldDB" id="A0AAW0TPI5"/>
<gene>
    <name evidence="3" type="ORF">O3P69_008833</name>
</gene>
<dbReference type="Pfam" id="PF01509">
    <property type="entry name" value="TruB_N"/>
    <property type="match status" value="1"/>
</dbReference>
<dbReference type="Gene3D" id="3.30.2350.10">
    <property type="entry name" value="Pseudouridine synthase"/>
    <property type="match status" value="1"/>
</dbReference>
<dbReference type="Proteomes" id="UP001487740">
    <property type="component" value="Unassembled WGS sequence"/>
</dbReference>
<evidence type="ECO:0000313" key="3">
    <source>
        <dbReference type="EMBL" id="KAK8389356.1"/>
    </source>
</evidence>
<dbReference type="GO" id="GO:0003723">
    <property type="term" value="F:RNA binding"/>
    <property type="evidence" value="ECO:0007669"/>
    <property type="project" value="InterPro"/>
</dbReference>
<evidence type="ECO:0000259" key="2">
    <source>
        <dbReference type="Pfam" id="PF01509"/>
    </source>
</evidence>
<dbReference type="GO" id="GO:0001522">
    <property type="term" value="P:pseudouridine synthesis"/>
    <property type="evidence" value="ECO:0007669"/>
    <property type="project" value="InterPro"/>
</dbReference>
<name>A0AAW0TPI5_SCYPA</name>
<reference evidence="3 4" key="1">
    <citation type="submission" date="2023-03" db="EMBL/GenBank/DDBJ databases">
        <title>High-quality genome of Scylla paramamosain provides insights in environmental adaptation.</title>
        <authorList>
            <person name="Zhang L."/>
        </authorList>
    </citation>
    <scope>NUCLEOTIDE SEQUENCE [LARGE SCALE GENOMIC DNA]</scope>
    <source>
        <strain evidence="3">LZ_2023a</strain>
        <tissue evidence="3">Muscle</tissue>
    </source>
</reference>
<dbReference type="SUPFAM" id="SSF55120">
    <property type="entry name" value="Pseudouridine synthase"/>
    <property type="match status" value="1"/>
</dbReference>
<accession>A0AAW0TPI5</accession>